<gene>
    <name evidence="2" type="ORF">CUN48_05920</name>
</gene>
<feature type="transmembrane region" description="Helical" evidence="1">
    <location>
        <begin position="29"/>
        <end position="48"/>
    </location>
</feature>
<dbReference type="EMBL" id="PGTN01000028">
    <property type="protein sequence ID" value="PJF47982.1"/>
    <property type="molecule type" value="Genomic_DNA"/>
</dbReference>
<feature type="transmembrane region" description="Helical" evidence="1">
    <location>
        <begin position="89"/>
        <end position="108"/>
    </location>
</feature>
<evidence type="ECO:0000256" key="1">
    <source>
        <dbReference type="SAM" id="Phobius"/>
    </source>
</evidence>
<reference evidence="2 3" key="1">
    <citation type="submission" date="2017-11" db="EMBL/GenBank/DDBJ databases">
        <title>Evolution of Phototrophy in the Chloroflexi Phylum Driven by Horizontal Gene Transfer.</title>
        <authorList>
            <person name="Ward L.M."/>
            <person name="Hemp J."/>
            <person name="Shih P.M."/>
            <person name="Mcglynn S.E."/>
            <person name="Fischer W."/>
        </authorList>
    </citation>
    <scope>NUCLEOTIDE SEQUENCE [LARGE SCALE GENOMIC DNA]</scope>
    <source>
        <strain evidence="2">JP3_7</strain>
    </source>
</reference>
<sequence length="117" mass="12537">MNTQKALPVIASIAIILGVAILRDRSKTLAAILATMPINIPLGLWVVFGGGNDDPDAVASFVWALVPGLLATIVWVIVVYGLLRLGVTLWMAILGAYAVWAVLVFAFIRVDWLKVPA</sequence>
<evidence type="ECO:0000313" key="2">
    <source>
        <dbReference type="EMBL" id="PJF47982.1"/>
    </source>
</evidence>
<protein>
    <recommendedName>
        <fullName evidence="4">DUF3147 domain-containing protein</fullName>
    </recommendedName>
</protein>
<keyword evidence="1" id="KW-0472">Membrane</keyword>
<dbReference type="AlphaFoldDB" id="A0A2M8QE01"/>
<keyword evidence="1" id="KW-1133">Transmembrane helix</keyword>
<name>A0A2M8QE01_9CHLR</name>
<comment type="caution">
    <text evidence="2">The sequence shown here is derived from an EMBL/GenBank/DDBJ whole genome shotgun (WGS) entry which is preliminary data.</text>
</comment>
<feature type="transmembrane region" description="Helical" evidence="1">
    <location>
        <begin position="60"/>
        <end position="82"/>
    </location>
</feature>
<proteinExistence type="predicted"/>
<dbReference type="Proteomes" id="UP000230790">
    <property type="component" value="Unassembled WGS sequence"/>
</dbReference>
<evidence type="ECO:0000313" key="3">
    <source>
        <dbReference type="Proteomes" id="UP000230790"/>
    </source>
</evidence>
<evidence type="ECO:0008006" key="4">
    <source>
        <dbReference type="Google" id="ProtNLM"/>
    </source>
</evidence>
<organism evidence="2 3">
    <name type="scientific">Candidatus Thermofonsia Clade 3 bacterium</name>
    <dbReference type="NCBI Taxonomy" id="2364212"/>
    <lineage>
        <taxon>Bacteria</taxon>
        <taxon>Bacillati</taxon>
        <taxon>Chloroflexota</taxon>
        <taxon>Candidatus Thermofontia</taxon>
        <taxon>Candidatus Thermofonsia Clade 3</taxon>
    </lineage>
</organism>
<accession>A0A2M8QE01</accession>
<feature type="transmembrane region" description="Helical" evidence="1">
    <location>
        <begin position="6"/>
        <end position="22"/>
    </location>
</feature>
<keyword evidence="1" id="KW-0812">Transmembrane</keyword>